<dbReference type="Proteomes" id="UP000663722">
    <property type="component" value="Chromosome"/>
</dbReference>
<protein>
    <submittedName>
        <fullName evidence="1">Uncharacterized protein</fullName>
    </submittedName>
</protein>
<keyword evidence="2" id="KW-1185">Reference proteome</keyword>
<organism evidence="1 2">
    <name type="scientific">Desulfonema magnum</name>
    <dbReference type="NCBI Taxonomy" id="45655"/>
    <lineage>
        <taxon>Bacteria</taxon>
        <taxon>Pseudomonadati</taxon>
        <taxon>Thermodesulfobacteriota</taxon>
        <taxon>Desulfobacteria</taxon>
        <taxon>Desulfobacterales</taxon>
        <taxon>Desulfococcaceae</taxon>
        <taxon>Desulfonema</taxon>
    </lineage>
</organism>
<sequence>MKRELTNKGCQYLYKNFFLKRRLGGIRTDSFIILLNQIY</sequence>
<dbReference type="KEGG" id="dmm:dnm_084690"/>
<reference evidence="1" key="1">
    <citation type="journal article" date="2021" name="Microb. Physiol.">
        <title>Proteogenomic Insights into the Physiology of Marine, Sulfate-Reducing, Filamentous Desulfonema limicola and Desulfonema magnum.</title>
        <authorList>
            <person name="Schnaars V."/>
            <person name="Wohlbrand L."/>
            <person name="Scheve S."/>
            <person name="Hinrichs C."/>
            <person name="Reinhardt R."/>
            <person name="Rabus R."/>
        </authorList>
    </citation>
    <scope>NUCLEOTIDE SEQUENCE</scope>
    <source>
        <strain evidence="1">4be13</strain>
    </source>
</reference>
<gene>
    <name evidence="1" type="ORF">dnm_084690</name>
</gene>
<accession>A0A975BV50</accession>
<proteinExistence type="predicted"/>
<dbReference type="AlphaFoldDB" id="A0A975BV50"/>
<name>A0A975BV50_9BACT</name>
<dbReference type="EMBL" id="CP061800">
    <property type="protein sequence ID" value="QTA92390.1"/>
    <property type="molecule type" value="Genomic_DNA"/>
</dbReference>
<evidence type="ECO:0000313" key="1">
    <source>
        <dbReference type="EMBL" id="QTA92390.1"/>
    </source>
</evidence>
<evidence type="ECO:0000313" key="2">
    <source>
        <dbReference type="Proteomes" id="UP000663722"/>
    </source>
</evidence>